<reference evidence="1 2" key="1">
    <citation type="submission" date="2020-05" db="EMBL/GenBank/DDBJ databases">
        <title>Mucilaginibacter mali sp. nov.</title>
        <authorList>
            <person name="Kim H.S."/>
            <person name="Lee K.C."/>
            <person name="Suh M.K."/>
            <person name="Kim J.-S."/>
            <person name="Han K.-I."/>
            <person name="Eom M.K."/>
            <person name="Shin Y.K."/>
            <person name="Lee J.-S."/>
        </authorList>
    </citation>
    <scope>NUCLEOTIDE SEQUENCE [LARGE SCALE GENOMIC DNA]</scope>
    <source>
        <strain evidence="1 2">G2-14</strain>
    </source>
</reference>
<name>A0A7D4TZ30_9SPHI</name>
<dbReference type="Proteomes" id="UP000505355">
    <property type="component" value="Chromosome"/>
</dbReference>
<sequence>MKRLFLPALILITLTLIGWQYFRIDQGGILLSEDIKAKHPGWTMIRRPVIKEFNFKMDGFELPLTLTAHTAADSQGVVHIADFTLSRKPSPARLKMEDLTFNTTCCTVAGGYGRYNTFETLQISGNFEATKNLIYKVGVQGILIELKSNGELVPQMTTSEPGTYSWKHGEYVKEKAEK</sequence>
<dbReference type="RefSeq" id="WP_173416493.1">
    <property type="nucleotide sequence ID" value="NZ_CP054139.1"/>
</dbReference>
<evidence type="ECO:0000313" key="2">
    <source>
        <dbReference type="Proteomes" id="UP000505355"/>
    </source>
</evidence>
<dbReference type="KEGG" id="mmab:HQ865_19400"/>
<organism evidence="1 2">
    <name type="scientific">Mucilaginibacter mali</name>
    <dbReference type="NCBI Taxonomy" id="2740462"/>
    <lineage>
        <taxon>Bacteria</taxon>
        <taxon>Pseudomonadati</taxon>
        <taxon>Bacteroidota</taxon>
        <taxon>Sphingobacteriia</taxon>
        <taxon>Sphingobacteriales</taxon>
        <taxon>Sphingobacteriaceae</taxon>
        <taxon>Mucilaginibacter</taxon>
    </lineage>
</organism>
<proteinExistence type="predicted"/>
<dbReference type="EMBL" id="CP054139">
    <property type="protein sequence ID" value="QKJ31837.1"/>
    <property type="molecule type" value="Genomic_DNA"/>
</dbReference>
<dbReference type="AlphaFoldDB" id="A0A7D4TZ30"/>
<accession>A0A7D4TZ30</accession>
<keyword evidence="2" id="KW-1185">Reference proteome</keyword>
<protein>
    <submittedName>
        <fullName evidence="1">Uncharacterized protein</fullName>
    </submittedName>
</protein>
<evidence type="ECO:0000313" key="1">
    <source>
        <dbReference type="EMBL" id="QKJ31837.1"/>
    </source>
</evidence>
<gene>
    <name evidence="1" type="ORF">HQ865_19400</name>
</gene>